<evidence type="ECO:0000256" key="5">
    <source>
        <dbReference type="ARBA" id="ARBA00022519"/>
    </source>
</evidence>
<feature type="domain" description="T2SS protein K first SAM-like" evidence="11">
    <location>
        <begin position="2"/>
        <end position="100"/>
    </location>
</feature>
<organism evidence="12">
    <name type="scientific">hydrothermal vent metagenome</name>
    <dbReference type="NCBI Taxonomy" id="652676"/>
    <lineage>
        <taxon>unclassified sequences</taxon>
        <taxon>metagenomes</taxon>
        <taxon>ecological metagenomes</taxon>
    </lineage>
</organism>
<evidence type="ECO:0000256" key="4">
    <source>
        <dbReference type="ARBA" id="ARBA00022475"/>
    </source>
</evidence>
<dbReference type="SUPFAM" id="SSF158544">
    <property type="entry name" value="GspK insert domain-like"/>
    <property type="match status" value="1"/>
</dbReference>
<comment type="similarity">
    <text evidence="2">Belongs to the GSP K family.</text>
</comment>
<keyword evidence="9" id="KW-0472">Membrane</keyword>
<reference evidence="12" key="1">
    <citation type="submission" date="2018-06" db="EMBL/GenBank/DDBJ databases">
        <authorList>
            <person name="Zhirakovskaya E."/>
        </authorList>
    </citation>
    <scope>NUCLEOTIDE SEQUENCE</scope>
</reference>
<evidence type="ECO:0000256" key="6">
    <source>
        <dbReference type="ARBA" id="ARBA00022692"/>
    </source>
</evidence>
<keyword evidence="5" id="KW-0997">Cell inner membrane</keyword>
<dbReference type="InterPro" id="IPR049031">
    <property type="entry name" value="T2SSK_SAM-like_1st"/>
</dbReference>
<comment type="subcellular location">
    <subcellularLocation>
        <location evidence="1">Cell inner membrane</location>
    </subcellularLocation>
</comment>
<evidence type="ECO:0000259" key="10">
    <source>
        <dbReference type="Pfam" id="PF03934"/>
    </source>
</evidence>
<dbReference type="Pfam" id="PF21687">
    <property type="entry name" value="T2SSK_1st"/>
    <property type="match status" value="1"/>
</dbReference>
<keyword evidence="6" id="KW-0812">Transmembrane</keyword>
<dbReference type="InterPro" id="IPR005628">
    <property type="entry name" value="GspK"/>
</dbReference>
<evidence type="ECO:0000313" key="12">
    <source>
        <dbReference type="EMBL" id="VAW85492.1"/>
    </source>
</evidence>
<protein>
    <recommendedName>
        <fullName evidence="13">General secretion pathway protein K</fullName>
    </recommendedName>
</protein>
<keyword evidence="4" id="KW-1003">Cell membrane</keyword>
<name>A0A3B0ZD96_9ZZZZ</name>
<evidence type="ECO:0000256" key="9">
    <source>
        <dbReference type="ARBA" id="ARBA00023136"/>
    </source>
</evidence>
<dbReference type="InterPro" id="IPR049179">
    <property type="entry name" value="T2SSK_SAM-like_2nd"/>
</dbReference>
<dbReference type="InterPro" id="IPR038072">
    <property type="entry name" value="GspK_central_sf"/>
</dbReference>
<evidence type="ECO:0000256" key="3">
    <source>
        <dbReference type="ARBA" id="ARBA00022448"/>
    </source>
</evidence>
<evidence type="ECO:0000256" key="7">
    <source>
        <dbReference type="ARBA" id="ARBA00022927"/>
    </source>
</evidence>
<dbReference type="GO" id="GO:0005886">
    <property type="term" value="C:plasma membrane"/>
    <property type="evidence" value="ECO:0007669"/>
    <property type="project" value="UniProtKB-SubCell"/>
</dbReference>
<evidence type="ECO:0000259" key="11">
    <source>
        <dbReference type="Pfam" id="PF21687"/>
    </source>
</evidence>
<evidence type="ECO:0000256" key="2">
    <source>
        <dbReference type="ARBA" id="ARBA00007246"/>
    </source>
</evidence>
<evidence type="ECO:0000256" key="8">
    <source>
        <dbReference type="ARBA" id="ARBA00022989"/>
    </source>
</evidence>
<feature type="domain" description="T2SS protein K second SAM-like" evidence="10">
    <location>
        <begin position="105"/>
        <end position="158"/>
    </location>
</feature>
<dbReference type="PANTHER" id="PTHR38831">
    <property type="entry name" value="TYPE II SECRETION SYSTEM PROTEIN K"/>
    <property type="match status" value="1"/>
</dbReference>
<keyword evidence="3" id="KW-0813">Transport</keyword>
<dbReference type="EMBL" id="UOFO01000074">
    <property type="protein sequence ID" value="VAW85492.1"/>
    <property type="molecule type" value="Genomic_DNA"/>
</dbReference>
<proteinExistence type="inferred from homology"/>
<sequence length="205" mass="23112">MNNLFEKDEVSERDVAIFRRLLINLGLDIALTEPVLDWLDKDVDARFENGFGAEDDEYMGYEVPYRTPNGPMSSPSELLLVKGFNLNIFQTLQPYITTLPTRTAINVNTASAVLISALNENITVADGETIVTLREEGSFDDVNKFLQQDIIKAQNLPADGLDIKTNYFLLDAFARYGERGRGKLYSVLYRDGGRVDVVMRAQEVY</sequence>
<gene>
    <name evidence="12" type="ORF">MNBD_GAMMA16-1368</name>
</gene>
<accession>A0A3B0ZD96</accession>
<dbReference type="AlphaFoldDB" id="A0A3B0ZD96"/>
<keyword evidence="7" id="KW-0653">Protein transport</keyword>
<dbReference type="PANTHER" id="PTHR38831:SF1">
    <property type="entry name" value="TYPE II SECRETION SYSTEM PROTEIN K-RELATED"/>
    <property type="match status" value="1"/>
</dbReference>
<evidence type="ECO:0000256" key="1">
    <source>
        <dbReference type="ARBA" id="ARBA00004533"/>
    </source>
</evidence>
<dbReference type="NCBIfam" id="NF037980">
    <property type="entry name" value="T2SS_GspK"/>
    <property type="match status" value="1"/>
</dbReference>
<dbReference type="Gene3D" id="1.10.40.60">
    <property type="entry name" value="EpsJ-like"/>
    <property type="match status" value="1"/>
</dbReference>
<evidence type="ECO:0008006" key="13">
    <source>
        <dbReference type="Google" id="ProtNLM"/>
    </source>
</evidence>
<keyword evidence="8" id="KW-1133">Transmembrane helix</keyword>
<dbReference type="GO" id="GO:0009306">
    <property type="term" value="P:protein secretion"/>
    <property type="evidence" value="ECO:0007669"/>
    <property type="project" value="InterPro"/>
</dbReference>
<dbReference type="Pfam" id="PF03934">
    <property type="entry name" value="T2SSK"/>
    <property type="match status" value="1"/>
</dbReference>